<protein>
    <recommendedName>
        <fullName evidence="5">Lectin-like protein BA14k</fullName>
    </recommendedName>
</protein>
<accession>A0ABW5AH82</accession>
<evidence type="ECO:0008006" key="5">
    <source>
        <dbReference type="Google" id="ProtNLM"/>
    </source>
</evidence>
<dbReference type="Proteomes" id="UP001597314">
    <property type="component" value="Unassembled WGS sequence"/>
</dbReference>
<feature type="chain" id="PRO_5045969145" description="Lectin-like protein BA14k" evidence="2">
    <location>
        <begin position="27"/>
        <end position="132"/>
    </location>
</feature>
<reference evidence="4" key="1">
    <citation type="journal article" date="2019" name="Int. J. Syst. Evol. Microbiol.">
        <title>The Global Catalogue of Microorganisms (GCM) 10K type strain sequencing project: providing services to taxonomists for standard genome sequencing and annotation.</title>
        <authorList>
            <consortium name="The Broad Institute Genomics Platform"/>
            <consortium name="The Broad Institute Genome Sequencing Center for Infectious Disease"/>
            <person name="Wu L."/>
            <person name="Ma J."/>
        </authorList>
    </citation>
    <scope>NUCLEOTIDE SEQUENCE [LARGE SCALE GENOMIC DNA]</scope>
    <source>
        <strain evidence="4">CGMCC 1.6774</strain>
    </source>
</reference>
<keyword evidence="2" id="KW-0732">Signal</keyword>
<keyword evidence="4" id="KW-1185">Reference proteome</keyword>
<name>A0ABW5AH82_9BRAD</name>
<feature type="transmembrane region" description="Helical" evidence="1">
    <location>
        <begin position="36"/>
        <end position="58"/>
    </location>
</feature>
<dbReference type="RefSeq" id="WP_378476624.1">
    <property type="nucleotide sequence ID" value="NZ_JBHUIW010000003.1"/>
</dbReference>
<feature type="signal peptide" evidence="2">
    <location>
        <begin position="1"/>
        <end position="26"/>
    </location>
</feature>
<evidence type="ECO:0000313" key="4">
    <source>
        <dbReference type="Proteomes" id="UP001597314"/>
    </source>
</evidence>
<evidence type="ECO:0000256" key="1">
    <source>
        <dbReference type="SAM" id="Phobius"/>
    </source>
</evidence>
<proteinExistence type="predicted"/>
<evidence type="ECO:0000313" key="3">
    <source>
        <dbReference type="EMBL" id="MFD2181442.1"/>
    </source>
</evidence>
<comment type="caution">
    <text evidence="3">The sequence shown here is derived from an EMBL/GenBank/DDBJ whole genome shotgun (WGS) entry which is preliminary data.</text>
</comment>
<gene>
    <name evidence="3" type="ORF">ACFSOX_04700</name>
</gene>
<sequence>MTRSLTAVSAAALAVVLALPASQADAQYYYRRGPSGGAVAAGVLGGLAAGAIIGGAIASSRPGYAAPAPVYVEPPPPPPPYAGYAPVAGYAPYPAYAGPMPVACPGGYWARRPLYGPYGEFTGYSRPRWFCP</sequence>
<keyword evidence="1" id="KW-1133">Transmembrane helix</keyword>
<evidence type="ECO:0000256" key="2">
    <source>
        <dbReference type="SAM" id="SignalP"/>
    </source>
</evidence>
<keyword evidence="1" id="KW-0812">Transmembrane</keyword>
<organism evidence="3 4">
    <name type="scientific">Rhodoplanes azumiensis</name>
    <dbReference type="NCBI Taxonomy" id="1897628"/>
    <lineage>
        <taxon>Bacteria</taxon>
        <taxon>Pseudomonadati</taxon>
        <taxon>Pseudomonadota</taxon>
        <taxon>Alphaproteobacteria</taxon>
        <taxon>Hyphomicrobiales</taxon>
        <taxon>Nitrobacteraceae</taxon>
        <taxon>Rhodoplanes</taxon>
    </lineage>
</organism>
<dbReference type="EMBL" id="JBHUIW010000003">
    <property type="protein sequence ID" value="MFD2181442.1"/>
    <property type="molecule type" value="Genomic_DNA"/>
</dbReference>
<keyword evidence="1" id="KW-0472">Membrane</keyword>